<dbReference type="EMBL" id="JAGZYH010000073">
    <property type="protein sequence ID" value="MBS6623152.1"/>
    <property type="molecule type" value="Genomic_DNA"/>
</dbReference>
<organism evidence="1 2">
    <name type="scientific">Faecalibacterium prausnitzii</name>
    <dbReference type="NCBI Taxonomy" id="853"/>
    <lineage>
        <taxon>Bacteria</taxon>
        <taxon>Bacillati</taxon>
        <taxon>Bacillota</taxon>
        <taxon>Clostridia</taxon>
        <taxon>Eubacteriales</taxon>
        <taxon>Oscillospiraceae</taxon>
        <taxon>Faecalibacterium</taxon>
    </lineage>
</organism>
<evidence type="ECO:0000313" key="2">
    <source>
        <dbReference type="Proteomes" id="UP000811365"/>
    </source>
</evidence>
<evidence type="ECO:0000313" key="1">
    <source>
        <dbReference type="EMBL" id="MBS6623152.1"/>
    </source>
</evidence>
<protein>
    <submittedName>
        <fullName evidence="1">Uncharacterized protein</fullName>
    </submittedName>
</protein>
<dbReference type="AlphaFoldDB" id="A0A9E1GMI8"/>
<dbReference type="Proteomes" id="UP000811365">
    <property type="component" value="Unassembled WGS sequence"/>
</dbReference>
<reference evidence="1" key="1">
    <citation type="submission" date="2021-02" db="EMBL/GenBank/DDBJ databases">
        <title>Infant gut strain persistence is associated with maternal origin, phylogeny, and functional potential including surface adhesion and iron acquisition.</title>
        <authorList>
            <person name="Lou Y.C."/>
        </authorList>
    </citation>
    <scope>NUCLEOTIDE SEQUENCE</scope>
    <source>
        <strain evidence="1">L2_039_000G1_dasL2_039_000G1_maxbin2.maxbin.077</strain>
    </source>
</reference>
<gene>
    <name evidence="1" type="ORF">KH315_13510</name>
</gene>
<accession>A0A9E1GMI8</accession>
<proteinExistence type="predicted"/>
<comment type="caution">
    <text evidence="1">The sequence shown here is derived from an EMBL/GenBank/DDBJ whole genome shotgun (WGS) entry which is preliminary data.</text>
</comment>
<name>A0A9E1GMI8_9FIRM</name>
<sequence>MTDIYMNGAEVHAETPEEEREASLILNAALSGKTTPADGCICPDQRDSTVGKGFSMRFCDGTDMTVTPTLDVEGNPEMEICCNMGDVVEEAAEEPTYYYEVTLEPKPVLRSYIAAAYDLCNELTDSELEQMGHDRKTGRIRLLHALETVDALADYSEEAATEEFGNYMDANFPNVTFKPEFVNSRAARWCGM</sequence>